<dbReference type="EMBL" id="JADMLG010000014">
    <property type="protein sequence ID" value="MBH0780223.1"/>
    <property type="molecule type" value="Genomic_DNA"/>
</dbReference>
<evidence type="ECO:0000313" key="5">
    <source>
        <dbReference type="Proteomes" id="UP000655751"/>
    </source>
</evidence>
<accession>A0A931IGM7</accession>
<proteinExistence type="predicted"/>
<evidence type="ECO:0000259" key="3">
    <source>
        <dbReference type="Pfam" id="PF26059"/>
    </source>
</evidence>
<organism evidence="4 5">
    <name type="scientific">Nocardia bovistercoris</name>
    <dbReference type="NCBI Taxonomy" id="2785916"/>
    <lineage>
        <taxon>Bacteria</taxon>
        <taxon>Bacillati</taxon>
        <taxon>Actinomycetota</taxon>
        <taxon>Actinomycetes</taxon>
        <taxon>Mycobacteriales</taxon>
        <taxon>Nocardiaceae</taxon>
        <taxon>Nocardia</taxon>
    </lineage>
</organism>
<feature type="transmembrane region" description="Helical" evidence="1">
    <location>
        <begin position="134"/>
        <end position="162"/>
    </location>
</feature>
<protein>
    <recommendedName>
        <fullName evidence="3">DUF8020 domain-containing protein</fullName>
    </recommendedName>
</protein>
<keyword evidence="2" id="KW-0732">Signal</keyword>
<feature type="domain" description="DUF8020" evidence="3">
    <location>
        <begin position="33"/>
        <end position="104"/>
    </location>
</feature>
<sequence>MIVTTRIAAMGIAIAAAVAPVTARAEALAEPNIEYRVTSVDRGVLATLSHGSFAMDRDSRTFTVLDGAGAPVLVVPTRFTVGDKELTADGVIGADARELRLTPRALEPLRDPAARPIASTVEDQAALSDFSTRFGLATAIGTFLGTAAGLAIGGVAGCILLLAPFAGLGCVPALIAGAGIGGILGTIVVGGPILIVSAMELVETLSAPKGRSKWAEIYEVDPVR</sequence>
<comment type="caution">
    <text evidence="4">The sequence shown here is derived from an EMBL/GenBank/DDBJ whole genome shotgun (WGS) entry which is preliminary data.</text>
</comment>
<keyword evidence="1" id="KW-1133">Transmembrane helix</keyword>
<feature type="transmembrane region" description="Helical" evidence="1">
    <location>
        <begin position="174"/>
        <end position="199"/>
    </location>
</feature>
<dbReference type="AlphaFoldDB" id="A0A931IGM7"/>
<keyword evidence="1" id="KW-0472">Membrane</keyword>
<gene>
    <name evidence="4" type="ORF">IT779_28525</name>
</gene>
<evidence type="ECO:0000256" key="1">
    <source>
        <dbReference type="SAM" id="Phobius"/>
    </source>
</evidence>
<keyword evidence="1" id="KW-0812">Transmembrane</keyword>
<evidence type="ECO:0000313" key="4">
    <source>
        <dbReference type="EMBL" id="MBH0780223.1"/>
    </source>
</evidence>
<name>A0A931IGM7_9NOCA</name>
<reference evidence="4" key="1">
    <citation type="submission" date="2020-11" db="EMBL/GenBank/DDBJ databases">
        <title>Nocardia NEAU-351.nov., a novel actinomycete isolated from the cow dung.</title>
        <authorList>
            <person name="Zhang X."/>
        </authorList>
    </citation>
    <scope>NUCLEOTIDE SEQUENCE</scope>
    <source>
        <strain evidence="4">NEAU-351</strain>
    </source>
</reference>
<feature type="signal peptide" evidence="2">
    <location>
        <begin position="1"/>
        <end position="25"/>
    </location>
</feature>
<feature type="chain" id="PRO_5036828251" description="DUF8020 domain-containing protein" evidence="2">
    <location>
        <begin position="26"/>
        <end position="224"/>
    </location>
</feature>
<dbReference type="Proteomes" id="UP000655751">
    <property type="component" value="Unassembled WGS sequence"/>
</dbReference>
<dbReference type="RefSeq" id="WP_196152532.1">
    <property type="nucleotide sequence ID" value="NZ_JADMLG010000014.1"/>
</dbReference>
<dbReference type="Pfam" id="PF26059">
    <property type="entry name" value="DUF8020"/>
    <property type="match status" value="1"/>
</dbReference>
<dbReference type="InterPro" id="IPR058333">
    <property type="entry name" value="DUF8020"/>
</dbReference>
<evidence type="ECO:0000256" key="2">
    <source>
        <dbReference type="SAM" id="SignalP"/>
    </source>
</evidence>
<keyword evidence="5" id="KW-1185">Reference proteome</keyword>